<name>F6RT56_CIOIN</name>
<protein>
    <submittedName>
        <fullName evidence="3">Myosin-2 heavy chain, non muscle</fullName>
    </submittedName>
</protein>
<dbReference type="PANTHER" id="PTHR35347:SF1">
    <property type="entry name" value="COILED-COIL DOMAIN-CONTAINING PROTEIN 175"/>
    <property type="match status" value="1"/>
</dbReference>
<accession>F6RT56</accession>
<reference evidence="3" key="3">
    <citation type="submission" date="2025-09" db="UniProtKB">
        <authorList>
            <consortium name="Ensembl"/>
        </authorList>
    </citation>
    <scope>IDENTIFICATION</scope>
</reference>
<proteinExistence type="predicted"/>
<dbReference type="STRING" id="7719.ENSCINP00000028796"/>
<reference evidence="3" key="2">
    <citation type="submission" date="2025-08" db="UniProtKB">
        <authorList>
            <consortium name="Ensembl"/>
        </authorList>
    </citation>
    <scope>IDENTIFICATION</scope>
</reference>
<gene>
    <name evidence="3" type="primary">LOC100179853</name>
</gene>
<evidence type="ECO:0000256" key="2">
    <source>
        <dbReference type="SAM" id="MobiDB-lite"/>
    </source>
</evidence>
<dbReference type="PANTHER" id="PTHR35347">
    <property type="entry name" value="COILED-COIL DOMAIN-CONTAINING PROTEIN 175"/>
    <property type="match status" value="1"/>
</dbReference>
<keyword evidence="1" id="KW-0175">Coiled coil</keyword>
<dbReference type="OMA" id="DQSHQLN"/>
<dbReference type="HOGENOM" id="CLU_503387_0_0_1"/>
<feature type="coiled-coil region" evidence="1">
    <location>
        <begin position="5"/>
        <end position="134"/>
    </location>
</feature>
<sequence length="541" mass="63219">MNTKLDEEQKVIRRLENSHGRLEIQAMQLQDKIERERKTNHEMANEREILQAAKDKQQLQYDEKIGEIERKLKVVGDQLSEAEVEREKILDVKDEVSNKKDYSIRMKSKFTFKVKEAALNVDQMKSDINKLVEKSGEISRNNNTVREKLTLLDENHKATVDTYNTQIEEYKDNLNQERQEKAKVQELRDESEKVLESFRSEQLKFMNEMTKNIEEARQRHQELTDKSMHLNRETEKNLRNIQTLEVRLEVAEGSLRTMRSALLMEIERLSNSIEILGDDNERKVEYLNVKLPEIELMKQEVETRSREYSILKDEVVVVRNRERSVREQINRVNLQIDKLVKPMDKLRGDLHASRTRGMEQLEASAAMRRKLEGEVYQTTIMLERVVNSNDGFTKANDDLQAEIDELKQDMTSHATHQQTLCNKLDQLQTKFGEAWDVCIGMEEASAEQDQEILEGISKVQRDTKERSETLNGISQHLKRELHTLTGFVENVADRRPKDTRQSKRRSLGGRRSTITDHKRSPAIISKQRSFIRPVVTPVGTI</sequence>
<evidence type="ECO:0000313" key="4">
    <source>
        <dbReference type="Proteomes" id="UP000008144"/>
    </source>
</evidence>
<dbReference type="InParanoid" id="F6RT56"/>
<feature type="coiled-coil region" evidence="1">
    <location>
        <begin position="160"/>
        <end position="233"/>
    </location>
</feature>
<evidence type="ECO:0000313" key="3">
    <source>
        <dbReference type="Ensembl" id="ENSCINP00000028796.2"/>
    </source>
</evidence>
<feature type="compositionally biased region" description="Basic and acidic residues" evidence="2">
    <location>
        <begin position="491"/>
        <end position="501"/>
    </location>
</feature>
<feature type="coiled-coil region" evidence="1">
    <location>
        <begin position="389"/>
        <end position="416"/>
    </location>
</feature>
<evidence type="ECO:0000256" key="1">
    <source>
        <dbReference type="SAM" id="Coils"/>
    </source>
</evidence>
<reference evidence="4" key="1">
    <citation type="journal article" date="2002" name="Science">
        <title>The draft genome of Ciona intestinalis: insights into chordate and vertebrate origins.</title>
        <authorList>
            <person name="Dehal P."/>
            <person name="Satou Y."/>
            <person name="Campbell R.K."/>
            <person name="Chapman J."/>
            <person name="Degnan B."/>
            <person name="De Tomaso A."/>
            <person name="Davidson B."/>
            <person name="Di Gregorio A."/>
            <person name="Gelpke M."/>
            <person name="Goodstein D.M."/>
            <person name="Harafuji N."/>
            <person name="Hastings K.E."/>
            <person name="Ho I."/>
            <person name="Hotta K."/>
            <person name="Huang W."/>
            <person name="Kawashima T."/>
            <person name="Lemaire P."/>
            <person name="Martinez D."/>
            <person name="Meinertzhagen I.A."/>
            <person name="Necula S."/>
            <person name="Nonaka M."/>
            <person name="Putnam N."/>
            <person name="Rash S."/>
            <person name="Saiga H."/>
            <person name="Satake M."/>
            <person name="Terry A."/>
            <person name="Yamada L."/>
            <person name="Wang H.G."/>
            <person name="Awazu S."/>
            <person name="Azumi K."/>
            <person name="Boore J."/>
            <person name="Branno M."/>
            <person name="Chin-Bow S."/>
            <person name="DeSantis R."/>
            <person name="Doyle S."/>
            <person name="Francino P."/>
            <person name="Keys D.N."/>
            <person name="Haga S."/>
            <person name="Hayashi H."/>
            <person name="Hino K."/>
            <person name="Imai K.S."/>
            <person name="Inaba K."/>
            <person name="Kano S."/>
            <person name="Kobayashi K."/>
            <person name="Kobayashi M."/>
            <person name="Lee B.I."/>
            <person name="Makabe K.W."/>
            <person name="Manohar C."/>
            <person name="Matassi G."/>
            <person name="Medina M."/>
            <person name="Mochizuki Y."/>
            <person name="Mount S."/>
            <person name="Morishita T."/>
            <person name="Miura S."/>
            <person name="Nakayama A."/>
            <person name="Nishizaka S."/>
            <person name="Nomoto H."/>
            <person name="Ohta F."/>
            <person name="Oishi K."/>
            <person name="Rigoutsos I."/>
            <person name="Sano M."/>
            <person name="Sasaki A."/>
            <person name="Sasakura Y."/>
            <person name="Shoguchi E."/>
            <person name="Shin-i T."/>
            <person name="Spagnuolo A."/>
            <person name="Stainier D."/>
            <person name="Suzuki M.M."/>
            <person name="Tassy O."/>
            <person name="Takatori N."/>
            <person name="Tokuoka M."/>
            <person name="Yagi K."/>
            <person name="Yoshizaki F."/>
            <person name="Wada S."/>
            <person name="Zhang C."/>
            <person name="Hyatt P.D."/>
            <person name="Larimer F."/>
            <person name="Detter C."/>
            <person name="Doggett N."/>
            <person name="Glavina T."/>
            <person name="Hawkins T."/>
            <person name="Richardson P."/>
            <person name="Lucas S."/>
            <person name="Kohara Y."/>
            <person name="Levine M."/>
            <person name="Satoh N."/>
            <person name="Rokhsar D.S."/>
        </authorList>
    </citation>
    <scope>NUCLEOTIDE SEQUENCE [LARGE SCALE GENOMIC DNA]</scope>
</reference>
<dbReference type="Ensembl" id="ENSCINT00000029042.2">
    <property type="protein sequence ID" value="ENSCINP00000028796.2"/>
    <property type="gene ID" value="ENSCING00000016724.2"/>
</dbReference>
<dbReference type="InterPro" id="IPR018106">
    <property type="entry name" value="CAP_CS_N"/>
</dbReference>
<dbReference type="PROSITE" id="PS01088">
    <property type="entry name" value="CAP_1"/>
    <property type="match status" value="1"/>
</dbReference>
<feature type="region of interest" description="Disordered" evidence="2">
    <location>
        <begin position="491"/>
        <end position="518"/>
    </location>
</feature>
<keyword evidence="4" id="KW-1185">Reference proteome</keyword>
<dbReference type="GeneTree" id="ENSGT00750000118484"/>
<dbReference type="InterPro" id="IPR038834">
    <property type="entry name" value="CCDC175"/>
</dbReference>
<dbReference type="AlphaFoldDB" id="F6RT56"/>
<dbReference type="Proteomes" id="UP000008144">
    <property type="component" value="Unassembled WGS sequence"/>
</dbReference>
<organism evidence="3 4">
    <name type="scientific">Ciona intestinalis</name>
    <name type="common">Transparent sea squirt</name>
    <name type="synonym">Ascidia intestinalis</name>
    <dbReference type="NCBI Taxonomy" id="7719"/>
    <lineage>
        <taxon>Eukaryota</taxon>
        <taxon>Metazoa</taxon>
        <taxon>Chordata</taxon>
        <taxon>Tunicata</taxon>
        <taxon>Ascidiacea</taxon>
        <taxon>Phlebobranchia</taxon>
        <taxon>Cionidae</taxon>
        <taxon>Ciona</taxon>
    </lineage>
</organism>